<evidence type="ECO:0000313" key="2">
    <source>
        <dbReference type="EMBL" id="QJA83639.1"/>
    </source>
</evidence>
<evidence type="ECO:0000313" key="1">
    <source>
        <dbReference type="EMBL" id="QJA61885.1"/>
    </source>
</evidence>
<name>A0A6M3IXV4_9ZZZZ</name>
<dbReference type="EMBL" id="MT142515">
    <property type="protein sequence ID" value="QJA83639.1"/>
    <property type="molecule type" value="Genomic_DNA"/>
</dbReference>
<gene>
    <name evidence="2" type="ORF">MM415A00269_0007</name>
    <name evidence="1" type="ORF">MM415B00862_0006</name>
</gene>
<dbReference type="Gene3D" id="2.60.120.260">
    <property type="entry name" value="Galactose-binding domain-like"/>
    <property type="match status" value="1"/>
</dbReference>
<sequence length="244" mass="27879">MAKIKLYTRNILEDGTVTVTGTADTGYPESRLYDRAISLYWKDTVTEAKTFHVDQGASGNESVGGLFIPKHNFNGEDLTWEYSVNDSDWIAAAVGWTQGDNEQIEKVLAAELTKRYWRVTLTSMANPQCSEIFMSYGYEFQADFVQNPTFEDVPNVQWNMTVGGLERSTMFGNKRRTRTYALFLDTTDLASFRAAMVDLDNYSKPFYLKDHEGSYFMARLVDIPRESFMTEGHVTMTVNFIEML</sequence>
<dbReference type="AlphaFoldDB" id="A0A6M3IXV4"/>
<reference evidence="1" key="1">
    <citation type="submission" date="2020-03" db="EMBL/GenBank/DDBJ databases">
        <title>The deep terrestrial virosphere.</title>
        <authorList>
            <person name="Holmfeldt K."/>
            <person name="Nilsson E."/>
            <person name="Simone D."/>
            <person name="Lopez-Fernandez M."/>
            <person name="Wu X."/>
            <person name="de Brujin I."/>
            <person name="Lundin D."/>
            <person name="Andersson A."/>
            <person name="Bertilsson S."/>
            <person name="Dopson M."/>
        </authorList>
    </citation>
    <scope>NUCLEOTIDE SEQUENCE</scope>
    <source>
        <strain evidence="2">MM415A00269</strain>
        <strain evidence="1">MM415B00862</strain>
    </source>
</reference>
<organism evidence="1">
    <name type="scientific">viral metagenome</name>
    <dbReference type="NCBI Taxonomy" id="1070528"/>
    <lineage>
        <taxon>unclassified sequences</taxon>
        <taxon>metagenomes</taxon>
        <taxon>organismal metagenomes</taxon>
    </lineage>
</organism>
<evidence type="ECO:0008006" key="3">
    <source>
        <dbReference type="Google" id="ProtNLM"/>
    </source>
</evidence>
<proteinExistence type="predicted"/>
<dbReference type="EMBL" id="MT141456">
    <property type="protein sequence ID" value="QJA61885.1"/>
    <property type="molecule type" value="Genomic_DNA"/>
</dbReference>
<protein>
    <recommendedName>
        <fullName evidence="3">Tail protein</fullName>
    </recommendedName>
</protein>
<accession>A0A6M3IXV4</accession>